<gene>
    <name evidence="1" type="ORF">TSPGSL018_28609</name>
</gene>
<reference evidence="1" key="1">
    <citation type="submission" date="2014-05" db="EMBL/GenBank/DDBJ databases">
        <title>The transcriptome of the halophilic microalga Tetraselmis sp. GSL018 isolated from the Great Salt Lake, Utah.</title>
        <authorList>
            <person name="Jinkerson R.E."/>
            <person name="D'Adamo S."/>
            <person name="Posewitz M.C."/>
        </authorList>
    </citation>
    <scope>NUCLEOTIDE SEQUENCE</scope>
    <source>
        <strain evidence="1">GSL018</strain>
    </source>
</reference>
<feature type="non-terminal residue" evidence="1">
    <location>
        <position position="64"/>
    </location>
</feature>
<proteinExistence type="predicted"/>
<feature type="non-terminal residue" evidence="1">
    <location>
        <position position="1"/>
    </location>
</feature>
<protein>
    <submittedName>
        <fullName evidence="1">Uncharacterized protein</fullName>
    </submittedName>
</protein>
<name>A0A061RKS1_9CHLO</name>
<organism evidence="1">
    <name type="scientific">Tetraselmis sp. GSL018</name>
    <dbReference type="NCBI Taxonomy" id="582737"/>
    <lineage>
        <taxon>Eukaryota</taxon>
        <taxon>Viridiplantae</taxon>
        <taxon>Chlorophyta</taxon>
        <taxon>core chlorophytes</taxon>
        <taxon>Chlorodendrophyceae</taxon>
        <taxon>Chlorodendrales</taxon>
        <taxon>Chlorodendraceae</taxon>
        <taxon>Tetraselmis</taxon>
    </lineage>
</organism>
<dbReference type="EMBL" id="GBEZ01012331">
    <property type="protein sequence ID" value="JAC73542.1"/>
    <property type="molecule type" value="Transcribed_RNA"/>
</dbReference>
<dbReference type="AlphaFoldDB" id="A0A061RKS1"/>
<sequence>NRPFSNSRLLQQHRNLIFLSTCLCISNSLTCLSEVWMEFTVLLCCLHQKVFSFFLGDSYKWFLA</sequence>
<accession>A0A061RKS1</accession>
<evidence type="ECO:0000313" key="1">
    <source>
        <dbReference type="EMBL" id="JAC73542.1"/>
    </source>
</evidence>